<dbReference type="GO" id="GO:0009295">
    <property type="term" value="C:nucleoid"/>
    <property type="evidence" value="ECO:0007669"/>
    <property type="project" value="TreeGrafter"/>
</dbReference>
<name>A0A9D1IR72_9FIRM</name>
<reference evidence="4" key="1">
    <citation type="submission" date="2020-10" db="EMBL/GenBank/DDBJ databases">
        <authorList>
            <person name="Gilroy R."/>
        </authorList>
    </citation>
    <scope>NUCLEOTIDE SEQUENCE</scope>
    <source>
        <strain evidence="4">CHK193-30670</strain>
    </source>
</reference>
<dbReference type="GO" id="GO:0006260">
    <property type="term" value="P:DNA replication"/>
    <property type="evidence" value="ECO:0007669"/>
    <property type="project" value="InterPro"/>
</dbReference>
<sequence>MLNQLVVVGRLVRDPELRKTETGRNVTNITIAVPRGYKNSNGEYDTDYIDCVLWSNVAESTTEYCRKGDLLGVKGRIQTRKIELEDEKVRHVTEIIGERVTFLSSSHNAKTVEEKED</sequence>
<evidence type="ECO:0000256" key="2">
    <source>
        <dbReference type="HAMAP-Rule" id="MF_00984"/>
    </source>
</evidence>
<reference evidence="4" key="2">
    <citation type="journal article" date="2021" name="PeerJ">
        <title>Extensive microbial diversity within the chicken gut microbiome revealed by metagenomics and culture.</title>
        <authorList>
            <person name="Gilroy R."/>
            <person name="Ravi A."/>
            <person name="Getino M."/>
            <person name="Pursley I."/>
            <person name="Horton D.L."/>
            <person name="Alikhan N.F."/>
            <person name="Baker D."/>
            <person name="Gharbi K."/>
            <person name="Hall N."/>
            <person name="Watson M."/>
            <person name="Adriaenssens E.M."/>
            <person name="Foster-Nyarko E."/>
            <person name="Jarju S."/>
            <person name="Secka A."/>
            <person name="Antonio M."/>
            <person name="Oren A."/>
            <person name="Chaudhuri R.R."/>
            <person name="La Ragione R."/>
            <person name="Hildebrand F."/>
            <person name="Pallen M.J."/>
        </authorList>
    </citation>
    <scope>NUCLEOTIDE SEQUENCE</scope>
    <source>
        <strain evidence="4">CHK193-30670</strain>
    </source>
</reference>
<evidence type="ECO:0000313" key="5">
    <source>
        <dbReference type="Proteomes" id="UP000824074"/>
    </source>
</evidence>
<dbReference type="EMBL" id="DVMT01000051">
    <property type="protein sequence ID" value="HIU40642.1"/>
    <property type="molecule type" value="Genomic_DNA"/>
</dbReference>
<dbReference type="InterPro" id="IPR011344">
    <property type="entry name" value="ssDNA-bd"/>
</dbReference>
<evidence type="ECO:0000256" key="1">
    <source>
        <dbReference type="ARBA" id="ARBA00023125"/>
    </source>
</evidence>
<dbReference type="HAMAP" id="MF_00984">
    <property type="entry name" value="SSB"/>
    <property type="match status" value="1"/>
</dbReference>
<organism evidence="4 5">
    <name type="scientific">Candidatus Aphodocola excrementigallinarum</name>
    <dbReference type="NCBI Taxonomy" id="2840670"/>
    <lineage>
        <taxon>Bacteria</taxon>
        <taxon>Bacillati</taxon>
        <taxon>Bacillota</taxon>
        <taxon>Bacilli</taxon>
        <taxon>Candidatus Aphodocola</taxon>
    </lineage>
</organism>
<gene>
    <name evidence="4" type="ORF">IAB68_05020</name>
</gene>
<comment type="subunit">
    <text evidence="2">Homotetramer.</text>
</comment>
<accession>A0A9D1IR72</accession>
<comment type="caution">
    <text evidence="2">Lacks conserved residue(s) required for the propagation of feature annotation.</text>
</comment>
<keyword evidence="1 2" id="KW-0238">DNA-binding</keyword>
<dbReference type="Proteomes" id="UP000824074">
    <property type="component" value="Unassembled WGS sequence"/>
</dbReference>
<dbReference type="AlphaFoldDB" id="A0A9D1IR72"/>
<proteinExistence type="inferred from homology"/>
<dbReference type="Gene3D" id="2.40.50.140">
    <property type="entry name" value="Nucleic acid-binding proteins"/>
    <property type="match status" value="1"/>
</dbReference>
<dbReference type="PANTHER" id="PTHR10302:SF27">
    <property type="entry name" value="SINGLE-STRANDED DNA-BINDING PROTEIN"/>
    <property type="match status" value="1"/>
</dbReference>
<dbReference type="InterPro" id="IPR000424">
    <property type="entry name" value="Primosome_PriB/ssb"/>
</dbReference>
<dbReference type="PROSITE" id="PS50935">
    <property type="entry name" value="SSB"/>
    <property type="match status" value="1"/>
</dbReference>
<evidence type="ECO:0000256" key="3">
    <source>
        <dbReference type="PIRNR" id="PIRNR002070"/>
    </source>
</evidence>
<dbReference type="PIRSF" id="PIRSF002070">
    <property type="entry name" value="SSB"/>
    <property type="match status" value="1"/>
</dbReference>
<dbReference type="PANTHER" id="PTHR10302">
    <property type="entry name" value="SINGLE-STRANDED DNA-BINDING PROTEIN"/>
    <property type="match status" value="1"/>
</dbReference>
<comment type="caution">
    <text evidence="4">The sequence shown here is derived from an EMBL/GenBank/DDBJ whole genome shotgun (WGS) entry which is preliminary data.</text>
</comment>
<dbReference type="NCBIfam" id="TIGR00621">
    <property type="entry name" value="ssb"/>
    <property type="match status" value="1"/>
</dbReference>
<dbReference type="CDD" id="cd04496">
    <property type="entry name" value="SSB_OBF"/>
    <property type="match status" value="1"/>
</dbReference>
<dbReference type="InterPro" id="IPR012340">
    <property type="entry name" value="NA-bd_OB-fold"/>
</dbReference>
<evidence type="ECO:0000313" key="4">
    <source>
        <dbReference type="EMBL" id="HIU40642.1"/>
    </source>
</evidence>
<protein>
    <recommendedName>
        <fullName evidence="2 3">Single-stranded DNA-binding protein</fullName>
        <shortName evidence="2">SSB</shortName>
    </recommendedName>
</protein>
<dbReference type="Pfam" id="PF00436">
    <property type="entry name" value="SSB"/>
    <property type="match status" value="1"/>
</dbReference>
<dbReference type="GO" id="GO:0003697">
    <property type="term" value="F:single-stranded DNA binding"/>
    <property type="evidence" value="ECO:0007669"/>
    <property type="project" value="UniProtKB-UniRule"/>
</dbReference>
<dbReference type="SUPFAM" id="SSF50249">
    <property type="entry name" value="Nucleic acid-binding proteins"/>
    <property type="match status" value="1"/>
</dbReference>